<dbReference type="GO" id="GO:0004497">
    <property type="term" value="F:monooxygenase activity"/>
    <property type="evidence" value="ECO:0007669"/>
    <property type="project" value="UniProtKB-KW"/>
</dbReference>
<keyword evidence="1" id="KW-0503">Monooxygenase</keyword>
<dbReference type="SUPFAM" id="SSF51905">
    <property type="entry name" value="FAD/NAD(P)-binding domain"/>
    <property type="match status" value="1"/>
</dbReference>
<keyword evidence="2" id="KW-1185">Reference proteome</keyword>
<proteinExistence type="predicted"/>
<gene>
    <name evidence="1" type="ORF">MTIM_16860</name>
</gene>
<evidence type="ECO:0000313" key="1">
    <source>
        <dbReference type="EMBL" id="GFG95807.1"/>
    </source>
</evidence>
<evidence type="ECO:0000313" key="2">
    <source>
        <dbReference type="Proteomes" id="UP000465301"/>
    </source>
</evidence>
<comment type="caution">
    <text evidence="1">The sequence shown here is derived from an EMBL/GenBank/DDBJ whole genome shotgun (WGS) entry which is preliminary data.</text>
</comment>
<dbReference type="AlphaFoldDB" id="A0A7I9Z511"/>
<dbReference type="Proteomes" id="UP000465301">
    <property type="component" value="Unassembled WGS sequence"/>
</dbReference>
<dbReference type="Pfam" id="PF13738">
    <property type="entry name" value="Pyr_redox_3"/>
    <property type="match status" value="1"/>
</dbReference>
<accession>A0A7I9Z511</accession>
<dbReference type="Gene3D" id="3.50.50.60">
    <property type="entry name" value="FAD/NAD(P)-binding domain"/>
    <property type="match status" value="2"/>
</dbReference>
<dbReference type="PANTHER" id="PTHR42877:SF4">
    <property type="entry name" value="FAD_NAD(P)-BINDING DOMAIN-CONTAINING PROTEIN-RELATED"/>
    <property type="match status" value="1"/>
</dbReference>
<dbReference type="EMBL" id="BLLA01000001">
    <property type="protein sequence ID" value="GFG95807.1"/>
    <property type="molecule type" value="Genomic_DNA"/>
</dbReference>
<sequence length="469" mass="52473">MAGIAVAHTLLEAGFTNFTILEKGSNVGGVWHWNQYPGLRCDIPSHAYQFAFAPKPDWTHFWATGEEIQRYHRDVVGHLGLERHLRLCCEVKTAVFVDNRWRVSTTAGEELDADFLVAATGVLHHPFIPDIDGLDSFTGPIVHTACWTGIDTAGKRVAVIGTGSTGVQIFAALQSDAGHITHFVRTPQWVMWAPMRLRQPRLMSWLLRVLPGLGWTVGWAQRVGSDLFSDVLIRPTWRRRLAQGYARLCLRILVPDKVLRSRLTPEYEPFCKRQVLSSNYYRAIAKPNASLVTQAIDAITPTGIRTADGVHHELDAIVLATGFQAHNYMRPIDLRGRGGLPIGEAWAKGPRAWAMTAIPGFPNFFTVLGPNSATGVMSMQFVAELTAQYVTGWLRRFRDGEIMTVEITDEATNRFAADVAEAMGPTVWNTGCNSWYFADDGHIDLWPFDRKRLTEMLGHPHDEDYILTV</sequence>
<dbReference type="InterPro" id="IPR036188">
    <property type="entry name" value="FAD/NAD-bd_sf"/>
</dbReference>
<reference evidence="1 2" key="1">
    <citation type="journal article" date="2019" name="Emerg. Microbes Infect.">
        <title>Comprehensive subspecies identification of 175 nontuberculous mycobacteria species based on 7547 genomic profiles.</title>
        <authorList>
            <person name="Matsumoto Y."/>
            <person name="Kinjo T."/>
            <person name="Motooka D."/>
            <person name="Nabeya D."/>
            <person name="Jung N."/>
            <person name="Uechi K."/>
            <person name="Horii T."/>
            <person name="Iida T."/>
            <person name="Fujita J."/>
            <person name="Nakamura S."/>
        </authorList>
    </citation>
    <scope>NUCLEOTIDE SEQUENCE [LARGE SCALE GENOMIC DNA]</scope>
    <source>
        <strain evidence="1 2">JCM 30726</strain>
    </source>
</reference>
<dbReference type="InterPro" id="IPR051209">
    <property type="entry name" value="FAD-bind_Monooxygenase_sf"/>
</dbReference>
<protein>
    <submittedName>
        <fullName evidence="1">Putative monooxygenase</fullName>
    </submittedName>
</protein>
<name>A0A7I9Z511_9MYCO</name>
<dbReference type="PANTHER" id="PTHR42877">
    <property type="entry name" value="L-ORNITHINE N(5)-MONOOXYGENASE-RELATED"/>
    <property type="match status" value="1"/>
</dbReference>
<organism evidence="1 2">
    <name type="scientific">Mycobacterium timonense</name>
    <dbReference type="NCBI Taxonomy" id="701043"/>
    <lineage>
        <taxon>Bacteria</taxon>
        <taxon>Bacillati</taxon>
        <taxon>Actinomycetota</taxon>
        <taxon>Actinomycetes</taxon>
        <taxon>Mycobacteriales</taxon>
        <taxon>Mycobacteriaceae</taxon>
        <taxon>Mycobacterium</taxon>
        <taxon>Mycobacterium avium complex (MAC)</taxon>
    </lineage>
</organism>
<keyword evidence="1" id="KW-0560">Oxidoreductase</keyword>